<reference evidence="1 3" key="1">
    <citation type="submission" date="2021-12" db="EMBL/GenBank/DDBJ databases">
        <title>Genome sequencing of bacteria with rrn-lacking chromosome and rrn-plasmid.</title>
        <authorList>
            <person name="Anda M."/>
            <person name="Iwasaki W."/>
        </authorList>
    </citation>
    <scope>NUCLEOTIDE SEQUENCE [LARGE SCALE GENOMIC DNA]</scope>
    <source>
        <strain evidence="1 3">NBRC 15940</strain>
    </source>
</reference>
<comment type="caution">
    <text evidence="1">The sequence shown here is derived from an EMBL/GenBank/DDBJ whole genome shotgun (WGS) entry which is preliminary data.</text>
</comment>
<evidence type="ECO:0000313" key="3">
    <source>
        <dbReference type="Proteomes" id="UP001310022"/>
    </source>
</evidence>
<protein>
    <submittedName>
        <fullName evidence="1">Uncharacterized protein</fullName>
    </submittedName>
</protein>
<evidence type="ECO:0000313" key="1">
    <source>
        <dbReference type="EMBL" id="GJM64583.1"/>
    </source>
</evidence>
<gene>
    <name evidence="1" type="ORF">PEDI_51350</name>
    <name evidence="2" type="ORF">PEDI_56270</name>
</gene>
<evidence type="ECO:0000313" key="2">
    <source>
        <dbReference type="EMBL" id="GJM65075.1"/>
    </source>
</evidence>
<accession>A0AAN4W3E2</accession>
<organism evidence="1 3">
    <name type="scientific">Persicobacter diffluens</name>
    <dbReference type="NCBI Taxonomy" id="981"/>
    <lineage>
        <taxon>Bacteria</taxon>
        <taxon>Pseudomonadati</taxon>
        <taxon>Bacteroidota</taxon>
        <taxon>Cytophagia</taxon>
        <taxon>Cytophagales</taxon>
        <taxon>Persicobacteraceae</taxon>
        <taxon>Persicobacter</taxon>
    </lineage>
</organism>
<sequence>MYFRTGQFLGDSVQFTLPYESQGWKSPGLIDSMSFLL</sequence>
<dbReference type="Proteomes" id="UP001310022">
    <property type="component" value="Unassembled WGS sequence"/>
</dbReference>
<keyword evidence="3" id="KW-1185">Reference proteome</keyword>
<dbReference type="EMBL" id="BQKE01000013">
    <property type="protein sequence ID" value="GJM65075.1"/>
    <property type="molecule type" value="Genomic_DNA"/>
</dbReference>
<dbReference type="EMBL" id="BQKE01000006">
    <property type="protein sequence ID" value="GJM64583.1"/>
    <property type="molecule type" value="Genomic_DNA"/>
</dbReference>
<proteinExistence type="predicted"/>
<name>A0AAN4W3E2_9BACT</name>
<dbReference type="AlphaFoldDB" id="A0AAN4W3E2"/>